<dbReference type="InterPro" id="IPR012910">
    <property type="entry name" value="Plug_dom"/>
</dbReference>
<keyword evidence="3 10" id="KW-0813">Transport</keyword>
<feature type="signal peptide" evidence="12">
    <location>
        <begin position="1"/>
        <end position="33"/>
    </location>
</feature>
<evidence type="ECO:0000256" key="5">
    <source>
        <dbReference type="ARBA" id="ARBA00022692"/>
    </source>
</evidence>
<keyword evidence="15" id="KW-0675">Receptor</keyword>
<dbReference type="Gene3D" id="2.170.130.10">
    <property type="entry name" value="TonB-dependent receptor, plug domain"/>
    <property type="match status" value="1"/>
</dbReference>
<evidence type="ECO:0000256" key="1">
    <source>
        <dbReference type="ARBA" id="ARBA00004571"/>
    </source>
</evidence>
<keyword evidence="8 10" id="KW-0472">Membrane</keyword>
<dbReference type="AlphaFoldDB" id="I9DHV9"/>
<reference evidence="16" key="2">
    <citation type="submission" date="2015-02" db="EMBL/GenBank/DDBJ databases">
        <title>Complete Genome Sequence of Pelosinus fermentans JBW45.</title>
        <authorList>
            <person name="De Leon K.B."/>
            <person name="Utturkar S.M."/>
            <person name="Camilleri L.B."/>
            <person name="Arkin A.P."/>
            <person name="Fields M.W."/>
            <person name="Brown S.D."/>
            <person name="Wall J.D."/>
        </authorList>
    </citation>
    <scope>NUCLEOTIDE SEQUENCE [LARGE SCALE GENOMIC DNA]</scope>
    <source>
        <strain evidence="16">JBW45</strain>
    </source>
</reference>
<proteinExistence type="inferred from homology"/>
<dbReference type="CDD" id="cd01347">
    <property type="entry name" value="ligand_gated_channel"/>
    <property type="match status" value="1"/>
</dbReference>
<dbReference type="GO" id="GO:0009279">
    <property type="term" value="C:cell outer membrane"/>
    <property type="evidence" value="ECO:0007669"/>
    <property type="project" value="UniProtKB-SubCell"/>
</dbReference>
<dbReference type="Proteomes" id="UP000005361">
    <property type="component" value="Chromosome"/>
</dbReference>
<dbReference type="GO" id="GO:0015344">
    <property type="term" value="F:siderophore uptake transmembrane transporter activity"/>
    <property type="evidence" value="ECO:0007669"/>
    <property type="project" value="TreeGrafter"/>
</dbReference>
<dbReference type="PROSITE" id="PS52016">
    <property type="entry name" value="TONB_DEPENDENT_REC_3"/>
    <property type="match status" value="1"/>
</dbReference>
<keyword evidence="4 10" id="KW-1134">Transmembrane beta strand</keyword>
<evidence type="ECO:0000256" key="11">
    <source>
        <dbReference type="RuleBase" id="RU003357"/>
    </source>
</evidence>
<feature type="domain" description="TonB-dependent receptor-like beta-barrel" evidence="13">
    <location>
        <begin position="312"/>
        <end position="712"/>
    </location>
</feature>
<evidence type="ECO:0000256" key="4">
    <source>
        <dbReference type="ARBA" id="ARBA00022452"/>
    </source>
</evidence>
<dbReference type="EMBL" id="CP010978">
    <property type="protein sequence ID" value="AJQ28871.1"/>
    <property type="molecule type" value="Genomic_DNA"/>
</dbReference>
<evidence type="ECO:0000256" key="10">
    <source>
        <dbReference type="PROSITE-ProRule" id="PRU01360"/>
    </source>
</evidence>
<evidence type="ECO:0000313" key="15">
    <source>
        <dbReference type="EMBL" id="AJQ28871.1"/>
    </source>
</evidence>
<comment type="subcellular location">
    <subcellularLocation>
        <location evidence="1 10">Cell outer membrane</location>
        <topology evidence="1 10">Multi-pass membrane protein</topology>
    </subcellularLocation>
</comment>
<dbReference type="Gene3D" id="2.40.170.20">
    <property type="entry name" value="TonB-dependent receptor, beta-barrel domain"/>
    <property type="match status" value="1"/>
</dbReference>
<dbReference type="InterPro" id="IPR010916">
    <property type="entry name" value="TonB_box_CS"/>
</dbReference>
<dbReference type="PANTHER" id="PTHR32552:SF82">
    <property type="entry name" value="FCUA PROTEIN"/>
    <property type="match status" value="1"/>
</dbReference>
<gene>
    <name evidence="15" type="ORF">JBW_03532</name>
</gene>
<evidence type="ECO:0000313" key="16">
    <source>
        <dbReference type="Proteomes" id="UP000005361"/>
    </source>
</evidence>
<evidence type="ECO:0000259" key="14">
    <source>
        <dbReference type="Pfam" id="PF07715"/>
    </source>
</evidence>
<organism evidence="15 16">
    <name type="scientific">Pelosinus fermentans JBW45</name>
    <dbReference type="NCBI Taxonomy" id="1192197"/>
    <lineage>
        <taxon>Bacteria</taxon>
        <taxon>Bacillati</taxon>
        <taxon>Bacillota</taxon>
        <taxon>Negativicutes</taxon>
        <taxon>Selenomonadales</taxon>
        <taxon>Sporomusaceae</taxon>
        <taxon>Pelosinus</taxon>
    </lineage>
</organism>
<dbReference type="PANTHER" id="PTHR32552">
    <property type="entry name" value="FERRICHROME IRON RECEPTOR-RELATED"/>
    <property type="match status" value="1"/>
</dbReference>
<comment type="similarity">
    <text evidence="2 10 11">Belongs to the TonB-dependent receptor family.</text>
</comment>
<evidence type="ECO:0000256" key="12">
    <source>
        <dbReference type="SAM" id="SignalP"/>
    </source>
</evidence>
<dbReference type="Pfam" id="PF07715">
    <property type="entry name" value="Plug"/>
    <property type="match status" value="1"/>
</dbReference>
<dbReference type="NCBIfam" id="TIGR01783">
    <property type="entry name" value="TonB-siderophor"/>
    <property type="match status" value="1"/>
</dbReference>
<dbReference type="InterPro" id="IPR000531">
    <property type="entry name" value="Beta-barrel_TonB"/>
</dbReference>
<dbReference type="InterPro" id="IPR039426">
    <property type="entry name" value="TonB-dep_rcpt-like"/>
</dbReference>
<evidence type="ECO:0000256" key="3">
    <source>
        <dbReference type="ARBA" id="ARBA00022448"/>
    </source>
</evidence>
<dbReference type="SUPFAM" id="SSF56935">
    <property type="entry name" value="Porins"/>
    <property type="match status" value="1"/>
</dbReference>
<dbReference type="GO" id="GO:0038023">
    <property type="term" value="F:signaling receptor activity"/>
    <property type="evidence" value="ECO:0007669"/>
    <property type="project" value="InterPro"/>
</dbReference>
<dbReference type="KEGG" id="pft:JBW_03532"/>
<accession>I9DHV9</accession>
<dbReference type="InterPro" id="IPR037066">
    <property type="entry name" value="Plug_dom_sf"/>
</dbReference>
<evidence type="ECO:0000256" key="9">
    <source>
        <dbReference type="ARBA" id="ARBA00023237"/>
    </source>
</evidence>
<evidence type="ECO:0000256" key="8">
    <source>
        <dbReference type="ARBA" id="ARBA00023136"/>
    </source>
</evidence>
<dbReference type="InterPro" id="IPR036942">
    <property type="entry name" value="Beta-barrel_TonB_sf"/>
</dbReference>
<evidence type="ECO:0000256" key="6">
    <source>
        <dbReference type="ARBA" id="ARBA00022729"/>
    </source>
</evidence>
<keyword evidence="9 10" id="KW-0998">Cell outer membrane</keyword>
<keyword evidence="7 11" id="KW-0798">TonB box</keyword>
<keyword evidence="5 10" id="KW-0812">Transmembrane</keyword>
<evidence type="ECO:0000256" key="2">
    <source>
        <dbReference type="ARBA" id="ARBA00009810"/>
    </source>
</evidence>
<dbReference type="HOGENOM" id="CLU_008287_22_0_9"/>
<keyword evidence="6 12" id="KW-0732">Signal</keyword>
<dbReference type="InterPro" id="IPR010105">
    <property type="entry name" value="TonB_sidphr_rcpt"/>
</dbReference>
<dbReference type="STRING" id="1192197.JBW_03532"/>
<protein>
    <submittedName>
        <fullName evidence="15">TonB-dependent siderophore receptor</fullName>
    </submittedName>
</protein>
<sequence length="742" mass="81121" precursor="true">MKRKSIMKGKKHLLAAAVLCTVASITPAYIVYAEEEQAAAETAAPAGEKSAPEYEMETVVVEGEKDKKDSSDTLPGGFVFKSGSVGFLGEKSVMDTPFTQTTLTNKTIELFGGSSQPLDSILSNSPSIQASGSVLHNDFTLRGFRANGTSTYVNGIPGMFTQFNAPTFFIDHVDIISGPNSGISGTGAQYESDSAGGLINFVSKKAPEEPMTRYTQTFSGIGSFGGYMDIARRFGKDKAWGVRINTELLNGETSIHGENMKAKGIFVNVDHRDDKSTTNVLTGYRQLEIEGGMRWFKLGSGVTQLPSAPKSSSDYSFDGMVKASRGWILAVNHEQKVSDNWSIFFNGGLNRNNLTKNVSPYSSSFTIDNDAGDYDLLVTNGGTPMNTYYAQVGTQGKITDGEVTHNLTFAVDQSWRNRKSATSNEKNSIGQGNIYHGIVQNSMPNTNYTTGLAEKQKLWGWSVVDTIEYEKWQLLVGVHKHFASVDSYTPATGKKSGSVDSDAFCPTYAITYKPEDKLSLYASHSESFNKGTVVSSAYNNAGDILDPAKTKQNEIGMKYENAGILTTLSFFDITQANNIDVLAAGSTTQYDQIQDGRDRHKGVEVSANGRLADKWNVMGGFMILDATREKTKNGQYDGYDVSGRAKWNSVVGLEYQADEKFSVTGRARYTGSSTINNETITVPGYTTFDLGVKYRTKIKSTPATFNLMCYNLTNKDYWMASRGDQIYVSMPRTIMLSAQFDI</sequence>
<dbReference type="GO" id="GO:0015891">
    <property type="term" value="P:siderophore transport"/>
    <property type="evidence" value="ECO:0007669"/>
    <property type="project" value="InterPro"/>
</dbReference>
<dbReference type="Pfam" id="PF00593">
    <property type="entry name" value="TonB_dep_Rec_b-barrel"/>
    <property type="match status" value="1"/>
</dbReference>
<reference evidence="15 16" key="1">
    <citation type="journal article" date="2015" name="Genome Announc.">
        <title>Complete Genome Sequence of Pelosinus fermentans JBW45, a Member of a Remarkably Competitive Group of Negativicutes in the Firmicutes Phylum.</title>
        <authorList>
            <person name="De Leon K.B."/>
            <person name="Utturkar S.M."/>
            <person name="Camilleri L.B."/>
            <person name="Elias D.A."/>
            <person name="Arkin A.P."/>
            <person name="Fields M.W."/>
            <person name="Brown S.D."/>
            <person name="Wall J.D."/>
        </authorList>
    </citation>
    <scope>NUCLEOTIDE SEQUENCE [LARGE SCALE GENOMIC DNA]</scope>
    <source>
        <strain evidence="15 16">JBW45</strain>
    </source>
</reference>
<evidence type="ECO:0000259" key="13">
    <source>
        <dbReference type="Pfam" id="PF00593"/>
    </source>
</evidence>
<dbReference type="PROSITE" id="PS00430">
    <property type="entry name" value="TONB_DEPENDENT_REC_1"/>
    <property type="match status" value="1"/>
</dbReference>
<feature type="domain" description="TonB-dependent receptor plug" evidence="14">
    <location>
        <begin position="93"/>
        <end position="188"/>
    </location>
</feature>
<evidence type="ECO:0000256" key="7">
    <source>
        <dbReference type="ARBA" id="ARBA00023077"/>
    </source>
</evidence>
<feature type="chain" id="PRO_5003720217" evidence="12">
    <location>
        <begin position="34"/>
        <end position="742"/>
    </location>
</feature>
<name>I9DHV9_9FIRM</name>